<dbReference type="EMBL" id="JACHFH010000023">
    <property type="protein sequence ID" value="MBB5336740.1"/>
    <property type="molecule type" value="Genomic_DNA"/>
</dbReference>
<name>A0A840UKP2_9FIRM</name>
<organism evidence="1 2">
    <name type="scientific">Pectinatus brassicae</name>
    <dbReference type="NCBI Taxonomy" id="862415"/>
    <lineage>
        <taxon>Bacteria</taxon>
        <taxon>Bacillati</taxon>
        <taxon>Bacillota</taxon>
        <taxon>Negativicutes</taxon>
        <taxon>Selenomonadales</taxon>
        <taxon>Selenomonadaceae</taxon>
        <taxon>Pectinatus</taxon>
    </lineage>
</organism>
<dbReference type="AlphaFoldDB" id="A0A840UKP2"/>
<gene>
    <name evidence="1" type="ORF">HNR32_001894</name>
</gene>
<comment type="caution">
    <text evidence="1">The sequence shown here is derived from an EMBL/GenBank/DDBJ whole genome shotgun (WGS) entry which is preliminary data.</text>
</comment>
<reference evidence="1 2" key="1">
    <citation type="submission" date="2020-08" db="EMBL/GenBank/DDBJ databases">
        <title>Genomic Encyclopedia of Type Strains, Phase IV (KMG-IV): sequencing the most valuable type-strain genomes for metagenomic binning, comparative biology and taxonomic classification.</title>
        <authorList>
            <person name="Goeker M."/>
        </authorList>
    </citation>
    <scope>NUCLEOTIDE SEQUENCE [LARGE SCALE GENOMIC DNA]</scope>
    <source>
        <strain evidence="1 2">DSM 24661</strain>
    </source>
</reference>
<proteinExistence type="predicted"/>
<accession>A0A840UKP2</accession>
<dbReference type="Proteomes" id="UP000559117">
    <property type="component" value="Unassembled WGS sequence"/>
</dbReference>
<sequence>MKNKESKIVLTNKKKRFLKKNPGKKYKKITGAILRE</sequence>
<keyword evidence="2" id="KW-1185">Reference proteome</keyword>
<evidence type="ECO:0000313" key="1">
    <source>
        <dbReference type="EMBL" id="MBB5336740.1"/>
    </source>
</evidence>
<protein>
    <submittedName>
        <fullName evidence="1">Uncharacterized protein</fullName>
    </submittedName>
</protein>
<evidence type="ECO:0000313" key="2">
    <source>
        <dbReference type="Proteomes" id="UP000559117"/>
    </source>
</evidence>